<reference evidence="1 2" key="1">
    <citation type="submission" date="2017-08" db="EMBL/GenBank/DDBJ databases">
        <title>Multipartite genome sequences of Sinorhizobium species nodulating soybeans.</title>
        <authorList>
            <person name="Tian C.F."/>
        </authorList>
    </citation>
    <scope>NUCLEOTIDE SEQUENCE [LARGE SCALE GENOMIC DNA]</scope>
    <source>
        <strain evidence="1 2">CCBAU 05684</strain>
    </source>
</reference>
<gene>
    <name evidence="1" type="ORF">SJ05684_c26430</name>
</gene>
<proteinExistence type="predicted"/>
<dbReference type="EMBL" id="CP023067">
    <property type="protein sequence ID" value="ASY64076.1"/>
    <property type="molecule type" value="Genomic_DNA"/>
</dbReference>
<keyword evidence="2" id="KW-1185">Reference proteome</keyword>
<organism evidence="1 2">
    <name type="scientific">Sinorhizobium sojae CCBAU 05684</name>
    <dbReference type="NCBI Taxonomy" id="716928"/>
    <lineage>
        <taxon>Bacteria</taxon>
        <taxon>Pseudomonadati</taxon>
        <taxon>Pseudomonadota</taxon>
        <taxon>Alphaproteobacteria</taxon>
        <taxon>Hyphomicrobiales</taxon>
        <taxon>Rhizobiaceae</taxon>
        <taxon>Sinorhizobium/Ensifer group</taxon>
        <taxon>Sinorhizobium</taxon>
    </lineage>
</organism>
<protein>
    <submittedName>
        <fullName evidence="1">Uncharacterized protein</fullName>
    </submittedName>
</protein>
<accession>A0A249PE22</accession>
<evidence type="ECO:0000313" key="2">
    <source>
        <dbReference type="Proteomes" id="UP000217211"/>
    </source>
</evidence>
<dbReference type="KEGG" id="esj:SJ05684_c26430"/>
<name>A0A249PE22_9HYPH</name>
<dbReference type="AlphaFoldDB" id="A0A249PE22"/>
<sequence>MVRQMPERHSAAGHPDLVEGRAAAEAKLAPLCSQPAPVNGGARGARAAVGPCIGAPHLQRRACIRLHKGRCSALNCCMPLSLNRARFEETCSRAPKG</sequence>
<dbReference type="Proteomes" id="UP000217211">
    <property type="component" value="Chromosome"/>
</dbReference>
<evidence type="ECO:0000313" key="1">
    <source>
        <dbReference type="EMBL" id="ASY64076.1"/>
    </source>
</evidence>